<dbReference type="Pfam" id="PF18568">
    <property type="entry name" value="COS"/>
    <property type="match status" value="1"/>
</dbReference>
<dbReference type="GO" id="GO:0001578">
    <property type="term" value="P:microtubule bundle formation"/>
    <property type="evidence" value="ECO:0007669"/>
    <property type="project" value="Ensembl"/>
</dbReference>
<feature type="region of interest" description="Disordered" evidence="16">
    <location>
        <begin position="87"/>
        <end position="115"/>
    </location>
</feature>
<sequence>MPGCSRGASDGRYDRERRDAGTSGQPRQPGAGSAEASACRGVGSMALPRRRRRGRGGRQQCIRAGAIKHRGLGRACVLSKKTEARWEAREEAPQGAFPNLDPSPRPHPTAPPLRAASETAVVMTTRARLSQGRCQPCSPPPLPSPSLPVPPSFVSAAPLTGMAAKRGTKTSMKNMEKELLCPVCQEMYKQPLVLPCTHNVCQACAREVLGQQGYLGHGGDPSSEPTSPASTPSTRSPRLSRRTLPKPDRLDRLLKSGFGTYPGRKRGALHPPAIVFPCPACQGDVELGERGLAGLFRNLTLERVVERYRQSVSVGGAILCQLCKPPPLEATKGCTECRATFCNECFKLFHPWGTQKAQHEPTLPTLSFRPKGLMCPDHKEEVTHYCKTCQRLVCQLCRVRRTHSGHKITPVLSAYQALKDKLTKNLTYILGNQDTVQTQICELEETVRHTEVSGQQAKEEVSQLVRGLGAVLEEKRASLLQAIEECQQERLARLSAQIQEHRSLLDGSGLVGYAQEVLKETDQPCFVQAAKQLHSRITRATEALQTFRPAASSSFRHYQLDVGREMKLLTELNFLRVPEAPVIDTQRTFAYDQIFLCWRLPPHSPPAWHYTVEFRRTDVPAQPGPARWQRREEVRGTSALLENPDTGSVYVLRVRGCNKAGYGEYSEDVHLHTPPAPVLHFFLDGRWGASRERLAISKDQRAVRSVPGLPLLLAAERLLTGCHLSVDVVLGDVAVTQGRSYWACAVDPASYLVKVGVGLESKLQESFQGASDVISPRYDPDSGHDSGAEDAAVEASPPFAFLTIGMGKILLGSGASSNAGLTGRDGPAAGCTVPLPPRLGICLDYERGRVSFLDAVSFRGLLECPLDCSGPVCPAFCFIGGGAVQLQEPVGTKPERKVTIGGFAKLD</sequence>
<dbReference type="InterPro" id="IPR001870">
    <property type="entry name" value="B30.2/SPRY"/>
</dbReference>
<dbReference type="Gene3D" id="4.10.830.40">
    <property type="match status" value="1"/>
</dbReference>
<dbReference type="PROSITE" id="PS50188">
    <property type="entry name" value="B302_SPRY"/>
    <property type="match status" value="1"/>
</dbReference>
<dbReference type="STRING" id="9986.ENSOCUP00000049248"/>
<dbReference type="InterPro" id="IPR013320">
    <property type="entry name" value="ConA-like_dom_sf"/>
</dbReference>
<dbReference type="FunFam" id="2.60.40.10:FF:000471">
    <property type="entry name" value="Tripartite motif-containing 46, isoform CRA_c"/>
    <property type="match status" value="1"/>
</dbReference>
<dbReference type="OrthoDB" id="10040278at2759"/>
<dbReference type="GO" id="GO:0043194">
    <property type="term" value="C:axon initial segment"/>
    <property type="evidence" value="ECO:0007669"/>
    <property type="project" value="Ensembl"/>
</dbReference>
<keyword evidence="10" id="KW-0175">Coiled coil</keyword>
<feature type="region of interest" description="Disordered" evidence="16">
    <location>
        <begin position="215"/>
        <end position="256"/>
    </location>
</feature>
<reference evidence="21 22" key="1">
    <citation type="journal article" date="2011" name="Nature">
        <title>A high-resolution map of human evolutionary constraint using 29 mammals.</title>
        <authorList>
            <person name="Lindblad-Toh K."/>
            <person name="Garber M."/>
            <person name="Zuk O."/>
            <person name="Lin M.F."/>
            <person name="Parker B.J."/>
            <person name="Washietl S."/>
            <person name="Kheradpour P."/>
            <person name="Ernst J."/>
            <person name="Jordan G."/>
            <person name="Mauceli E."/>
            <person name="Ward L.D."/>
            <person name="Lowe C.B."/>
            <person name="Holloway A.K."/>
            <person name="Clamp M."/>
            <person name="Gnerre S."/>
            <person name="Alfoldi J."/>
            <person name="Beal K."/>
            <person name="Chang J."/>
            <person name="Clawson H."/>
            <person name="Cuff J."/>
            <person name="Di Palma F."/>
            <person name="Fitzgerald S."/>
            <person name="Flicek P."/>
            <person name="Guttman M."/>
            <person name="Hubisz M.J."/>
            <person name="Jaffe D.B."/>
            <person name="Jungreis I."/>
            <person name="Kent W.J."/>
            <person name="Kostka D."/>
            <person name="Lara M."/>
            <person name="Martins A.L."/>
            <person name="Massingham T."/>
            <person name="Moltke I."/>
            <person name="Raney B.J."/>
            <person name="Rasmussen M.D."/>
            <person name="Robinson J."/>
            <person name="Stark A."/>
            <person name="Vilella A.J."/>
            <person name="Wen J."/>
            <person name="Xie X."/>
            <person name="Zody M.C."/>
            <person name="Baldwin J."/>
            <person name="Bloom T."/>
            <person name="Chin C.W."/>
            <person name="Heiman D."/>
            <person name="Nicol R."/>
            <person name="Nusbaum C."/>
            <person name="Young S."/>
            <person name="Wilkinson J."/>
            <person name="Worley K.C."/>
            <person name="Kovar C.L."/>
            <person name="Muzny D.M."/>
            <person name="Gibbs R.A."/>
            <person name="Cree A."/>
            <person name="Dihn H.H."/>
            <person name="Fowler G."/>
            <person name="Jhangiani S."/>
            <person name="Joshi V."/>
            <person name="Lee S."/>
            <person name="Lewis L.R."/>
            <person name="Nazareth L.V."/>
            <person name="Okwuonu G."/>
            <person name="Santibanez J."/>
            <person name="Warren W.C."/>
            <person name="Mardis E.R."/>
            <person name="Weinstock G.M."/>
            <person name="Wilson R.K."/>
            <person name="Delehaunty K."/>
            <person name="Dooling D."/>
            <person name="Fronik C."/>
            <person name="Fulton L."/>
            <person name="Fulton B."/>
            <person name="Graves T."/>
            <person name="Minx P."/>
            <person name="Sodergren E."/>
            <person name="Birney E."/>
            <person name="Margulies E.H."/>
            <person name="Herrero J."/>
            <person name="Green E.D."/>
            <person name="Haussler D."/>
            <person name="Siepel A."/>
            <person name="Goldman N."/>
            <person name="Pollard K.S."/>
            <person name="Pedersen J.S."/>
            <person name="Lander E.S."/>
            <person name="Kellis M."/>
        </authorList>
    </citation>
    <scope>NUCLEOTIDE SEQUENCE [LARGE SCALE GENOMIC DNA]</scope>
    <source>
        <strain evidence="21 22">Thorbecke inbred</strain>
    </source>
</reference>
<evidence type="ECO:0000259" key="18">
    <source>
        <dbReference type="PROSITE" id="PS50188"/>
    </source>
</evidence>
<evidence type="ECO:0000256" key="16">
    <source>
        <dbReference type="SAM" id="MobiDB-lite"/>
    </source>
</evidence>
<dbReference type="GO" id="GO:0099612">
    <property type="term" value="P:protein localization to axon"/>
    <property type="evidence" value="ECO:0007669"/>
    <property type="project" value="Ensembl"/>
</dbReference>
<dbReference type="InterPro" id="IPR035731">
    <property type="entry name" value="SPRY/PRY_TRIM46"/>
</dbReference>
<evidence type="ECO:0000256" key="13">
    <source>
        <dbReference type="ARBA" id="ARBA00062480"/>
    </source>
</evidence>
<dbReference type="CDD" id="cd19786">
    <property type="entry name" value="Bbox2_TRIM46_C-I"/>
    <property type="match status" value="1"/>
</dbReference>
<evidence type="ECO:0000256" key="15">
    <source>
        <dbReference type="PROSITE-ProRule" id="PRU00024"/>
    </source>
</evidence>
<dbReference type="Proteomes" id="UP000001811">
    <property type="component" value="Chromosome 13"/>
</dbReference>
<dbReference type="InterPro" id="IPR036116">
    <property type="entry name" value="FN3_sf"/>
</dbReference>
<dbReference type="Pfam" id="PF00643">
    <property type="entry name" value="zf-B_box"/>
    <property type="match status" value="1"/>
</dbReference>
<evidence type="ECO:0000259" key="19">
    <source>
        <dbReference type="PROSITE" id="PS50853"/>
    </source>
</evidence>
<evidence type="ECO:0000259" key="20">
    <source>
        <dbReference type="PROSITE" id="PS51262"/>
    </source>
</evidence>
<feature type="compositionally biased region" description="Basic and acidic residues" evidence="16">
    <location>
        <begin position="9"/>
        <end position="20"/>
    </location>
</feature>
<dbReference type="PANTHER" id="PTHR24099:SF20">
    <property type="entry name" value="TRIPARTITE MOTIF-CONTAINING PROTEIN 46"/>
    <property type="match status" value="1"/>
</dbReference>
<feature type="domain" description="COS" evidence="20">
    <location>
        <begin position="518"/>
        <end position="575"/>
    </location>
</feature>
<dbReference type="Gene3D" id="2.60.120.920">
    <property type="match status" value="1"/>
</dbReference>
<feature type="region of interest" description="Disordered" evidence="16">
    <location>
        <begin position="1"/>
        <end position="60"/>
    </location>
</feature>
<dbReference type="EMBL" id="AAGW02000457">
    <property type="status" value="NOT_ANNOTATED_CDS"/>
    <property type="molecule type" value="Genomic_DNA"/>
</dbReference>
<dbReference type="SUPFAM" id="SSF57850">
    <property type="entry name" value="RING/U-box"/>
    <property type="match status" value="1"/>
</dbReference>
<organism evidence="21 22">
    <name type="scientific">Oryctolagus cuniculus</name>
    <name type="common">Rabbit</name>
    <dbReference type="NCBI Taxonomy" id="9986"/>
    <lineage>
        <taxon>Eukaryota</taxon>
        <taxon>Metazoa</taxon>
        <taxon>Chordata</taxon>
        <taxon>Craniata</taxon>
        <taxon>Vertebrata</taxon>
        <taxon>Euteleostomi</taxon>
        <taxon>Mammalia</taxon>
        <taxon>Eutheria</taxon>
        <taxon>Euarchontoglires</taxon>
        <taxon>Glires</taxon>
        <taxon>Lagomorpha</taxon>
        <taxon>Leporidae</taxon>
        <taxon>Oryctolagus</taxon>
    </lineage>
</organism>
<dbReference type="PROSITE" id="PS50119">
    <property type="entry name" value="ZF_BBOX"/>
    <property type="match status" value="1"/>
</dbReference>
<feature type="compositionally biased region" description="Low complexity" evidence="16">
    <location>
        <begin position="221"/>
        <end position="237"/>
    </location>
</feature>
<keyword evidence="11" id="KW-0206">Cytoskeleton</keyword>
<keyword evidence="9" id="KW-0862">Zinc</keyword>
<dbReference type="CDD" id="cd12895">
    <property type="entry name" value="SPRY_PRY_TRIM46"/>
    <property type="match status" value="1"/>
</dbReference>
<dbReference type="InterPro" id="IPR013083">
    <property type="entry name" value="Znf_RING/FYVE/PHD"/>
</dbReference>
<dbReference type="CDD" id="cd19849">
    <property type="entry name" value="Bbox1_TRIM46_C-I"/>
    <property type="match status" value="1"/>
</dbReference>
<comment type="subunit">
    <text evidence="13">Interacts with TUBB3 and TUBA4A.</text>
</comment>
<dbReference type="GO" id="GO:0007409">
    <property type="term" value="P:axonogenesis"/>
    <property type="evidence" value="ECO:0007669"/>
    <property type="project" value="Ensembl"/>
</dbReference>
<feature type="domain" description="B box-type" evidence="17">
    <location>
        <begin position="370"/>
        <end position="411"/>
    </location>
</feature>
<dbReference type="SMART" id="SM00336">
    <property type="entry name" value="BBOX"/>
    <property type="match status" value="1"/>
</dbReference>
<dbReference type="FunFam" id="4.10.830.40:FF:000001">
    <property type="entry name" value="E3 ubiquitin-protein ligase TRIM9 isoform X1"/>
    <property type="match status" value="1"/>
</dbReference>
<protein>
    <recommendedName>
        <fullName evidence="14">Tripartite motif-containing protein 46</fullName>
    </recommendedName>
</protein>
<dbReference type="Gene3D" id="3.30.160.60">
    <property type="entry name" value="Classic Zinc Finger"/>
    <property type="match status" value="1"/>
</dbReference>
<reference evidence="21" key="2">
    <citation type="submission" date="2025-08" db="UniProtKB">
        <authorList>
            <consortium name="Ensembl"/>
        </authorList>
    </citation>
    <scope>IDENTIFICATION</scope>
    <source>
        <strain evidence="21">Thorbecke</strain>
    </source>
</reference>
<dbReference type="FunCoup" id="A0A5F9DU32">
    <property type="interactions" value="157"/>
</dbReference>
<keyword evidence="7" id="KW-0677">Repeat</keyword>
<dbReference type="Gene3D" id="2.60.40.10">
    <property type="entry name" value="Immunoglobulins"/>
    <property type="match status" value="1"/>
</dbReference>
<dbReference type="SMART" id="SM00184">
    <property type="entry name" value="RING"/>
    <property type="match status" value="1"/>
</dbReference>
<feature type="compositionally biased region" description="Basic and acidic residues" evidence="16">
    <location>
        <begin position="245"/>
        <end position="254"/>
    </location>
</feature>
<evidence type="ECO:0000256" key="9">
    <source>
        <dbReference type="ARBA" id="ARBA00022833"/>
    </source>
</evidence>
<dbReference type="InterPro" id="IPR017907">
    <property type="entry name" value="Znf_RING_CS"/>
</dbReference>
<evidence type="ECO:0000256" key="4">
    <source>
        <dbReference type="ARBA" id="ARBA00022490"/>
    </source>
</evidence>
<evidence type="ECO:0000313" key="21">
    <source>
        <dbReference type="Ensembl" id="ENSOCUP00000049248.1"/>
    </source>
</evidence>
<comment type="subcellular location">
    <subcellularLocation>
        <location evidence="2">Cell projection</location>
        <location evidence="2">Axon</location>
    </subcellularLocation>
    <subcellularLocation>
        <location evidence="1">Cytoplasm</location>
        <location evidence="1">Cytoskeleton</location>
    </subcellularLocation>
</comment>
<dbReference type="CDD" id="cd00063">
    <property type="entry name" value="FN3"/>
    <property type="match status" value="1"/>
</dbReference>
<keyword evidence="8 15" id="KW-0863">Zinc-finger</keyword>
<keyword evidence="4" id="KW-0963">Cytoplasm</keyword>
<dbReference type="GO" id="GO:0001764">
    <property type="term" value="P:neuron migration"/>
    <property type="evidence" value="ECO:0007669"/>
    <property type="project" value="Ensembl"/>
</dbReference>
<dbReference type="CDD" id="cd16757">
    <property type="entry name" value="RING-HC_TRIM46_C-I"/>
    <property type="match status" value="1"/>
</dbReference>
<dbReference type="GeneID" id="100357399"/>
<dbReference type="GO" id="GO:0048490">
    <property type="term" value="P:anterograde synaptic vesicle transport"/>
    <property type="evidence" value="ECO:0007669"/>
    <property type="project" value="Ensembl"/>
</dbReference>
<dbReference type="InterPro" id="IPR003961">
    <property type="entry name" value="FN3_dom"/>
</dbReference>
<dbReference type="SUPFAM" id="SSF49899">
    <property type="entry name" value="Concanavalin A-like lectins/glucanases"/>
    <property type="match status" value="1"/>
</dbReference>
<evidence type="ECO:0000256" key="10">
    <source>
        <dbReference type="ARBA" id="ARBA00023054"/>
    </source>
</evidence>
<dbReference type="GO" id="GO:0005856">
    <property type="term" value="C:cytoskeleton"/>
    <property type="evidence" value="ECO:0007669"/>
    <property type="project" value="UniProtKB-SubCell"/>
</dbReference>
<dbReference type="GO" id="GO:0032880">
    <property type="term" value="P:regulation of protein localization"/>
    <property type="evidence" value="ECO:0007669"/>
    <property type="project" value="Ensembl"/>
</dbReference>
<dbReference type="InParanoid" id="A0A5F9DU32"/>
<feature type="domain" description="Fibronectin type-III" evidence="19">
    <location>
        <begin position="577"/>
        <end position="676"/>
    </location>
</feature>
<dbReference type="InterPro" id="IPR040859">
    <property type="entry name" value="Midline-1_COS"/>
</dbReference>
<dbReference type="PROSITE" id="PS51262">
    <property type="entry name" value="COS"/>
    <property type="match status" value="1"/>
</dbReference>
<dbReference type="InterPro" id="IPR017903">
    <property type="entry name" value="COS_domain"/>
</dbReference>
<keyword evidence="12" id="KW-0966">Cell projection</keyword>
<dbReference type="GeneTree" id="ENSGT00940000158021"/>
<evidence type="ECO:0000256" key="8">
    <source>
        <dbReference type="ARBA" id="ARBA00022771"/>
    </source>
</evidence>
<gene>
    <name evidence="21" type="primary">TRIM46</name>
</gene>
<evidence type="ECO:0000256" key="3">
    <source>
        <dbReference type="ARBA" id="ARBA00008518"/>
    </source>
</evidence>
<comment type="similarity">
    <text evidence="3">Belongs to the TRIM/RBCC family.</text>
</comment>
<feature type="domain" description="B30.2/SPRY" evidence="18">
    <location>
        <begin position="661"/>
        <end position="895"/>
    </location>
</feature>
<evidence type="ECO:0000256" key="14">
    <source>
        <dbReference type="ARBA" id="ARBA00071680"/>
    </source>
</evidence>
<evidence type="ECO:0000256" key="5">
    <source>
        <dbReference type="ARBA" id="ARBA00022553"/>
    </source>
</evidence>
<dbReference type="Bgee" id="ENSOCUG00000000349">
    <property type="expression patterns" value="Expressed in frontal cortex and 13 other cell types or tissues"/>
</dbReference>
<keyword evidence="5" id="KW-0597">Phosphoprotein</keyword>
<dbReference type="FunFam" id="3.30.160.60:FF:000500">
    <property type="entry name" value="Tripartite motif-containing 46, isoform CRA_c"/>
    <property type="match status" value="1"/>
</dbReference>
<proteinExistence type="inferred from homology"/>
<evidence type="ECO:0000256" key="12">
    <source>
        <dbReference type="ARBA" id="ARBA00023273"/>
    </source>
</evidence>
<dbReference type="FunFam" id="2.60.120.920:FF:000026">
    <property type="entry name" value="tripartite motif-containing protein 46 isoform X2"/>
    <property type="match status" value="1"/>
</dbReference>
<dbReference type="InterPro" id="IPR013783">
    <property type="entry name" value="Ig-like_fold"/>
</dbReference>
<evidence type="ECO:0000256" key="1">
    <source>
        <dbReference type="ARBA" id="ARBA00004245"/>
    </source>
</evidence>
<dbReference type="InterPro" id="IPR043136">
    <property type="entry name" value="B30.2/SPRY_sf"/>
</dbReference>
<keyword evidence="22" id="KW-1185">Reference proteome</keyword>
<evidence type="ECO:0000313" key="22">
    <source>
        <dbReference type="Proteomes" id="UP000001811"/>
    </source>
</evidence>
<dbReference type="InterPro" id="IPR000315">
    <property type="entry name" value="Znf_B-box"/>
</dbReference>
<dbReference type="Pfam" id="PF13923">
    <property type="entry name" value="zf-C3HC4_2"/>
    <property type="match status" value="1"/>
</dbReference>
<feature type="compositionally biased region" description="Pro residues" evidence="16">
    <location>
        <begin position="101"/>
        <end position="111"/>
    </location>
</feature>
<dbReference type="SUPFAM" id="SSF49265">
    <property type="entry name" value="Fibronectin type III"/>
    <property type="match status" value="1"/>
</dbReference>
<dbReference type="GO" id="GO:1904115">
    <property type="term" value="C:axon cytoplasm"/>
    <property type="evidence" value="ECO:0007669"/>
    <property type="project" value="GOC"/>
</dbReference>
<dbReference type="GO" id="GO:1990769">
    <property type="term" value="C:proximal neuron projection"/>
    <property type="evidence" value="ECO:0007669"/>
    <property type="project" value="Ensembl"/>
</dbReference>
<dbReference type="PANTHER" id="PTHR24099">
    <property type="entry name" value="E3 UBIQUITIN-PROTEIN LIGASE TRIM36-RELATED"/>
    <property type="match status" value="1"/>
</dbReference>
<keyword evidence="6" id="KW-0479">Metal-binding</keyword>
<dbReference type="InterPro" id="IPR001841">
    <property type="entry name" value="Znf_RING"/>
</dbReference>
<accession>A0A5F9DU32</accession>
<dbReference type="PROSITE" id="PS00518">
    <property type="entry name" value="ZF_RING_1"/>
    <property type="match status" value="1"/>
</dbReference>
<dbReference type="GO" id="GO:0008270">
    <property type="term" value="F:zinc ion binding"/>
    <property type="evidence" value="ECO:0007669"/>
    <property type="project" value="UniProtKB-KW"/>
</dbReference>
<dbReference type="Ensembl" id="ENSOCUT00000052249.1">
    <property type="protein sequence ID" value="ENSOCUP00000049248.1"/>
    <property type="gene ID" value="ENSOCUG00000000349.3"/>
</dbReference>
<evidence type="ECO:0000256" key="11">
    <source>
        <dbReference type="ARBA" id="ARBA00023212"/>
    </source>
</evidence>
<dbReference type="SUPFAM" id="SSF57845">
    <property type="entry name" value="B-box zinc-binding domain"/>
    <property type="match status" value="1"/>
</dbReference>
<evidence type="ECO:0000256" key="7">
    <source>
        <dbReference type="ARBA" id="ARBA00022737"/>
    </source>
</evidence>
<dbReference type="CTD" id="80128"/>
<evidence type="ECO:0000256" key="6">
    <source>
        <dbReference type="ARBA" id="ARBA00022723"/>
    </source>
</evidence>
<evidence type="ECO:0000259" key="17">
    <source>
        <dbReference type="PROSITE" id="PS50119"/>
    </source>
</evidence>
<dbReference type="Gene3D" id="1.20.5.170">
    <property type="match status" value="1"/>
</dbReference>
<reference evidence="21" key="3">
    <citation type="submission" date="2025-09" db="UniProtKB">
        <authorList>
            <consortium name="Ensembl"/>
        </authorList>
    </citation>
    <scope>IDENTIFICATION</scope>
    <source>
        <strain evidence="21">Thorbecke</strain>
    </source>
</reference>
<dbReference type="AlphaFoldDB" id="A0A5F9DU32"/>
<dbReference type="InterPro" id="IPR050617">
    <property type="entry name" value="E3_ligase_FN3/SPRY"/>
</dbReference>
<dbReference type="PROSITE" id="PS50853">
    <property type="entry name" value="FN3"/>
    <property type="match status" value="1"/>
</dbReference>
<evidence type="ECO:0000256" key="2">
    <source>
        <dbReference type="ARBA" id="ARBA00004489"/>
    </source>
</evidence>
<name>A0A5F9DU32_RABIT</name>
<dbReference type="Gene3D" id="3.30.40.10">
    <property type="entry name" value="Zinc/RING finger domain, C3HC4 (zinc finger)"/>
    <property type="match status" value="1"/>
</dbReference>